<dbReference type="PANTHER" id="PTHR47245">
    <property type="entry name" value="PEPTIDYLPROLYL ISOMERASE"/>
    <property type="match status" value="1"/>
</dbReference>
<dbReference type="Proteomes" id="UP000230973">
    <property type="component" value="Unassembled WGS sequence"/>
</dbReference>
<dbReference type="Pfam" id="PF13624">
    <property type="entry name" value="SurA_N_3"/>
    <property type="match status" value="1"/>
</dbReference>
<keyword evidence="2" id="KW-1133">Transmembrane helix</keyword>
<dbReference type="SUPFAM" id="SSF54534">
    <property type="entry name" value="FKBP-like"/>
    <property type="match status" value="1"/>
</dbReference>
<evidence type="ECO:0000256" key="1">
    <source>
        <dbReference type="PROSITE-ProRule" id="PRU00278"/>
    </source>
</evidence>
<evidence type="ECO:0000313" key="4">
    <source>
        <dbReference type="EMBL" id="PIY63206.1"/>
    </source>
</evidence>
<name>A0A2M7QBP2_9BACT</name>
<evidence type="ECO:0000259" key="3">
    <source>
        <dbReference type="PROSITE" id="PS50198"/>
    </source>
</evidence>
<dbReference type="SUPFAM" id="SSF109998">
    <property type="entry name" value="Triger factor/SurA peptide-binding domain-like"/>
    <property type="match status" value="1"/>
</dbReference>
<dbReference type="PROSITE" id="PS50198">
    <property type="entry name" value="PPIC_PPIASE_2"/>
    <property type="match status" value="1"/>
</dbReference>
<dbReference type="AlphaFoldDB" id="A0A2M7QBP2"/>
<accession>A0A2M7QBP2</accession>
<gene>
    <name evidence="4" type="ORF">COY93_01155</name>
</gene>
<dbReference type="InterPro" id="IPR046357">
    <property type="entry name" value="PPIase_dom_sf"/>
</dbReference>
<dbReference type="PANTHER" id="PTHR47245:SF2">
    <property type="entry name" value="PEPTIDYL-PROLYL CIS-TRANS ISOMERASE HP_0175-RELATED"/>
    <property type="match status" value="1"/>
</dbReference>
<proteinExistence type="predicted"/>
<keyword evidence="2" id="KW-0472">Membrane</keyword>
<organism evidence="4 5">
    <name type="scientific">Candidatus Uhrbacteria bacterium CG_4_10_14_0_8_um_filter_58_22</name>
    <dbReference type="NCBI Taxonomy" id="1975029"/>
    <lineage>
        <taxon>Bacteria</taxon>
        <taxon>Candidatus Uhriibacteriota</taxon>
    </lineage>
</organism>
<dbReference type="GO" id="GO:0003755">
    <property type="term" value="F:peptidyl-prolyl cis-trans isomerase activity"/>
    <property type="evidence" value="ECO:0007669"/>
    <property type="project" value="UniProtKB-KW"/>
</dbReference>
<evidence type="ECO:0000256" key="2">
    <source>
        <dbReference type="SAM" id="Phobius"/>
    </source>
</evidence>
<dbReference type="Gene3D" id="1.10.4030.10">
    <property type="entry name" value="Porin chaperone SurA, peptide-binding domain"/>
    <property type="match status" value="1"/>
</dbReference>
<dbReference type="Gene3D" id="3.10.50.40">
    <property type="match status" value="1"/>
</dbReference>
<keyword evidence="2" id="KW-0812">Transmembrane</keyword>
<protein>
    <recommendedName>
        <fullName evidence="3">PpiC domain-containing protein</fullName>
    </recommendedName>
</protein>
<dbReference type="PROSITE" id="PS01096">
    <property type="entry name" value="PPIC_PPIASE_1"/>
    <property type="match status" value="1"/>
</dbReference>
<reference evidence="5" key="1">
    <citation type="submission" date="2017-09" db="EMBL/GenBank/DDBJ databases">
        <title>Depth-based differentiation of microbial function through sediment-hosted aquifers and enrichment of novel symbionts in the deep terrestrial subsurface.</title>
        <authorList>
            <person name="Probst A.J."/>
            <person name="Ladd B."/>
            <person name="Jarett J.K."/>
            <person name="Geller-Mcgrath D.E."/>
            <person name="Sieber C.M.K."/>
            <person name="Emerson J.B."/>
            <person name="Anantharaman K."/>
            <person name="Thomas B.C."/>
            <person name="Malmstrom R."/>
            <person name="Stieglmeier M."/>
            <person name="Klingl A."/>
            <person name="Woyke T."/>
            <person name="Ryan C.M."/>
            <person name="Banfield J.F."/>
        </authorList>
    </citation>
    <scope>NUCLEOTIDE SEQUENCE [LARGE SCALE GENOMIC DNA]</scope>
</reference>
<dbReference type="InterPro" id="IPR027304">
    <property type="entry name" value="Trigger_fact/SurA_dom_sf"/>
</dbReference>
<keyword evidence="1" id="KW-0413">Isomerase</keyword>
<dbReference type="InterPro" id="IPR023058">
    <property type="entry name" value="PPIase_PpiC_CS"/>
</dbReference>
<dbReference type="InterPro" id="IPR050245">
    <property type="entry name" value="PrsA_foldase"/>
</dbReference>
<comment type="caution">
    <text evidence="4">The sequence shown here is derived from an EMBL/GenBank/DDBJ whole genome shotgun (WGS) entry which is preliminary data.</text>
</comment>
<feature type="domain" description="PpiC" evidence="3">
    <location>
        <begin position="174"/>
        <end position="283"/>
    </location>
</feature>
<keyword evidence="1" id="KW-0697">Rotamase</keyword>
<evidence type="ECO:0000313" key="5">
    <source>
        <dbReference type="Proteomes" id="UP000230973"/>
    </source>
</evidence>
<dbReference type="InterPro" id="IPR000297">
    <property type="entry name" value="PPIase_PpiC"/>
</dbReference>
<dbReference type="EMBL" id="PFLC01000014">
    <property type="protein sequence ID" value="PIY63206.1"/>
    <property type="molecule type" value="Genomic_DNA"/>
</dbReference>
<feature type="transmembrane region" description="Helical" evidence="2">
    <location>
        <begin position="28"/>
        <end position="52"/>
    </location>
</feature>
<sequence length="325" mass="36123">MINLMTEITERPETEDTRSASNGAIRGILLGLGVAVVLLLVGLAILFTVGIYRLGWDGPMVKSVLKVVPFPVAMVNGESLRYSELIEDTATLQRFFDQQVSDGADPSTIPSDEEIRQNAFDRLVYSTVMRQEANQYDLEVTKEDIESEYGQLVTQMGGEDQVKEELIQLYGWTPEKFKVKILVPYLLQKKLGQTVQAGSDEAIEQRKKAEDVLAQLRDGADFGELAKQYSDDTASGANGGDLGWFSRGMMVGPFEDAAFSLEPGVVSDLVETDFGLHIIIVDDVKEEDGVRTEVKARHILFSSPDVSEYIQKKVDEARVKKYIEI</sequence>
<dbReference type="Pfam" id="PF13616">
    <property type="entry name" value="Rotamase_3"/>
    <property type="match status" value="1"/>
</dbReference>